<sequence length="105" mass="11802">MSEEEQNPPPPISAVLYAISKHIATKCSKENKAFADCKARDANPEMCLQQGDAVTGCVVDLLKDLNQRAPDELKSYYECLDYFSNSFPKCRKEQKTFEEKAPPTP</sequence>
<keyword evidence="11" id="KW-1185">Reference proteome</keyword>
<keyword evidence="4" id="KW-0813">Transport</keyword>
<evidence type="ECO:0000256" key="7">
    <source>
        <dbReference type="ARBA" id="ARBA00022982"/>
    </source>
</evidence>
<keyword evidence="9" id="KW-1015">Disulfide bond</keyword>
<evidence type="ECO:0000256" key="2">
    <source>
        <dbReference type="ARBA" id="ARBA00004173"/>
    </source>
</evidence>
<dbReference type="PANTHER" id="PTHR13344">
    <property type="entry name" value="NADH-UBIQUINONE OXIDOREDUCTASE"/>
    <property type="match status" value="1"/>
</dbReference>
<accession>A0AAW1R4L4</accession>
<comment type="function">
    <text evidence="1">Accessory subunit of the mitochondrial membrane respiratory chain NADH dehydrogenase (Complex I), that is believed not to be involved in catalysis. Complex I functions in the transfer of electrons from NADH to the respiratory chain. The immediate electron acceptor for the enzyme is believed to be ubiquinone.</text>
</comment>
<keyword evidence="8" id="KW-0496">Mitochondrion</keyword>
<dbReference type="InterPro" id="IPR016680">
    <property type="entry name" value="NDUFA8"/>
</dbReference>
<dbReference type="GO" id="GO:0006120">
    <property type="term" value="P:mitochondrial electron transport, NADH to ubiquinone"/>
    <property type="evidence" value="ECO:0007669"/>
    <property type="project" value="InterPro"/>
</dbReference>
<dbReference type="GO" id="GO:0005739">
    <property type="term" value="C:mitochondrion"/>
    <property type="evidence" value="ECO:0007669"/>
    <property type="project" value="UniProtKB-SubCell"/>
</dbReference>
<dbReference type="AlphaFoldDB" id="A0AAW1R4L4"/>
<dbReference type="PANTHER" id="PTHR13344:SF0">
    <property type="entry name" value="NADH DEHYDROGENASE [UBIQUINONE] 1 ALPHA SUBCOMPLEX SUBUNIT 8"/>
    <property type="match status" value="1"/>
</dbReference>
<gene>
    <name evidence="10" type="ORF">WJX74_003655</name>
</gene>
<organism evidence="10 11">
    <name type="scientific">Apatococcus lobatus</name>
    <dbReference type="NCBI Taxonomy" id="904363"/>
    <lineage>
        <taxon>Eukaryota</taxon>
        <taxon>Viridiplantae</taxon>
        <taxon>Chlorophyta</taxon>
        <taxon>core chlorophytes</taxon>
        <taxon>Trebouxiophyceae</taxon>
        <taxon>Chlorellales</taxon>
        <taxon>Chlorellaceae</taxon>
        <taxon>Apatococcus</taxon>
    </lineage>
</organism>
<evidence type="ECO:0000256" key="6">
    <source>
        <dbReference type="ARBA" id="ARBA00022737"/>
    </source>
</evidence>
<evidence type="ECO:0000256" key="5">
    <source>
        <dbReference type="ARBA" id="ARBA00022660"/>
    </source>
</evidence>
<keyword evidence="6" id="KW-0677">Repeat</keyword>
<protein>
    <submittedName>
        <fullName evidence="10">Uncharacterized protein</fullName>
    </submittedName>
</protein>
<evidence type="ECO:0000256" key="3">
    <source>
        <dbReference type="ARBA" id="ARBA00010705"/>
    </source>
</evidence>
<dbReference type="EMBL" id="JALJOS010000016">
    <property type="protein sequence ID" value="KAK9828212.1"/>
    <property type="molecule type" value="Genomic_DNA"/>
</dbReference>
<evidence type="ECO:0000256" key="8">
    <source>
        <dbReference type="ARBA" id="ARBA00023128"/>
    </source>
</evidence>
<comment type="subcellular location">
    <subcellularLocation>
        <location evidence="2">Mitochondrion</location>
    </subcellularLocation>
</comment>
<proteinExistence type="inferred from homology"/>
<comment type="similarity">
    <text evidence="3">Belongs to the complex I NDUFA8 subunit family.</text>
</comment>
<dbReference type="Proteomes" id="UP001438707">
    <property type="component" value="Unassembled WGS sequence"/>
</dbReference>
<name>A0AAW1R4L4_9CHLO</name>
<comment type="caution">
    <text evidence="10">The sequence shown here is derived from an EMBL/GenBank/DDBJ whole genome shotgun (WGS) entry which is preliminary data.</text>
</comment>
<evidence type="ECO:0000313" key="11">
    <source>
        <dbReference type="Proteomes" id="UP001438707"/>
    </source>
</evidence>
<keyword evidence="7" id="KW-0249">Electron transport</keyword>
<evidence type="ECO:0000256" key="1">
    <source>
        <dbReference type="ARBA" id="ARBA00003195"/>
    </source>
</evidence>
<reference evidence="10 11" key="1">
    <citation type="journal article" date="2024" name="Nat. Commun.">
        <title>Phylogenomics reveals the evolutionary origins of lichenization in chlorophyte algae.</title>
        <authorList>
            <person name="Puginier C."/>
            <person name="Libourel C."/>
            <person name="Otte J."/>
            <person name="Skaloud P."/>
            <person name="Haon M."/>
            <person name="Grisel S."/>
            <person name="Petersen M."/>
            <person name="Berrin J.G."/>
            <person name="Delaux P.M."/>
            <person name="Dal Grande F."/>
            <person name="Keller J."/>
        </authorList>
    </citation>
    <scope>NUCLEOTIDE SEQUENCE [LARGE SCALE GENOMIC DNA]</scope>
    <source>
        <strain evidence="10 11">SAG 2145</strain>
    </source>
</reference>
<evidence type="ECO:0000313" key="10">
    <source>
        <dbReference type="EMBL" id="KAK9828212.1"/>
    </source>
</evidence>
<evidence type="ECO:0000256" key="9">
    <source>
        <dbReference type="ARBA" id="ARBA00023157"/>
    </source>
</evidence>
<evidence type="ECO:0000256" key="4">
    <source>
        <dbReference type="ARBA" id="ARBA00022448"/>
    </source>
</evidence>
<keyword evidence="5" id="KW-0679">Respiratory chain</keyword>